<proteinExistence type="predicted"/>
<comment type="caution">
    <text evidence="1">The sequence shown here is derived from an EMBL/GenBank/DDBJ whole genome shotgun (WGS) entry which is preliminary data.</text>
</comment>
<dbReference type="EMBL" id="JBHUHT010000004">
    <property type="protein sequence ID" value="MFD2094581.1"/>
    <property type="molecule type" value="Genomic_DNA"/>
</dbReference>
<protein>
    <submittedName>
        <fullName evidence="1">Uncharacterized protein</fullName>
    </submittedName>
</protein>
<evidence type="ECO:0000313" key="2">
    <source>
        <dbReference type="Proteomes" id="UP001597380"/>
    </source>
</evidence>
<reference evidence="2" key="1">
    <citation type="journal article" date="2019" name="Int. J. Syst. Evol. Microbiol.">
        <title>The Global Catalogue of Microorganisms (GCM) 10K type strain sequencing project: providing services to taxonomists for standard genome sequencing and annotation.</title>
        <authorList>
            <consortium name="The Broad Institute Genomics Platform"/>
            <consortium name="The Broad Institute Genome Sequencing Center for Infectious Disease"/>
            <person name="Wu L."/>
            <person name="Ma J."/>
        </authorList>
    </citation>
    <scope>NUCLEOTIDE SEQUENCE [LARGE SCALE GENOMIC DNA]</scope>
    <source>
        <strain evidence="2">CGMCC 1.10992</strain>
    </source>
</reference>
<accession>A0ABW4XGF4</accession>
<gene>
    <name evidence="1" type="ORF">ACFSJ3_01170</name>
</gene>
<evidence type="ECO:0000313" key="1">
    <source>
        <dbReference type="EMBL" id="MFD2094581.1"/>
    </source>
</evidence>
<sequence>MNNQDFNQWHNEVISIASEDYGMSGEELDALASHIFEHQYQAEHLSPEQAAEQILSGYPPIS</sequence>
<dbReference type="Proteomes" id="UP001597380">
    <property type="component" value="Unassembled WGS sequence"/>
</dbReference>
<organism evidence="1 2">
    <name type="scientific">Corallincola platygyrae</name>
    <dbReference type="NCBI Taxonomy" id="1193278"/>
    <lineage>
        <taxon>Bacteria</taxon>
        <taxon>Pseudomonadati</taxon>
        <taxon>Pseudomonadota</taxon>
        <taxon>Gammaproteobacteria</taxon>
        <taxon>Alteromonadales</taxon>
        <taxon>Psychromonadaceae</taxon>
        <taxon>Corallincola</taxon>
    </lineage>
</organism>
<name>A0ABW4XGF4_9GAMM</name>
<dbReference type="RefSeq" id="WP_345338748.1">
    <property type="nucleotide sequence ID" value="NZ_BAABLI010000007.1"/>
</dbReference>
<keyword evidence="2" id="KW-1185">Reference proteome</keyword>